<dbReference type="PROSITE" id="PS01047">
    <property type="entry name" value="HMA_1"/>
    <property type="match status" value="1"/>
</dbReference>
<dbReference type="RefSeq" id="WP_144985646.1">
    <property type="nucleotide sequence ID" value="NZ_CP037920.1"/>
</dbReference>
<dbReference type="PROSITE" id="PS50846">
    <property type="entry name" value="HMA_2"/>
    <property type="match status" value="1"/>
</dbReference>
<evidence type="ECO:0000313" key="18">
    <source>
        <dbReference type="Proteomes" id="UP000318704"/>
    </source>
</evidence>
<evidence type="ECO:0000256" key="10">
    <source>
        <dbReference type="ARBA" id="ARBA00022914"/>
    </source>
</evidence>
<evidence type="ECO:0000313" key="17">
    <source>
        <dbReference type="EMBL" id="QDT97278.1"/>
    </source>
</evidence>
<keyword evidence="5" id="KW-0475">Mercuric resistance</keyword>
<keyword evidence="6" id="KW-1003">Cell membrane</keyword>
<evidence type="ECO:0000256" key="9">
    <source>
        <dbReference type="ARBA" id="ARBA00022723"/>
    </source>
</evidence>
<evidence type="ECO:0000256" key="11">
    <source>
        <dbReference type="ARBA" id="ARBA00022989"/>
    </source>
</evidence>
<feature type="transmembrane region" description="Helical" evidence="15">
    <location>
        <begin position="195"/>
        <end position="221"/>
    </location>
</feature>
<feature type="domain" description="HMA" evidence="16">
    <location>
        <begin position="324"/>
        <end position="391"/>
    </location>
</feature>
<dbReference type="GO" id="GO:0015097">
    <property type="term" value="F:mercury ion transmembrane transporter activity"/>
    <property type="evidence" value="ECO:0007669"/>
    <property type="project" value="InterPro"/>
</dbReference>
<dbReference type="Pfam" id="PF00403">
    <property type="entry name" value="HMA"/>
    <property type="match status" value="1"/>
</dbReference>
<evidence type="ECO:0000256" key="12">
    <source>
        <dbReference type="ARBA" id="ARBA00023136"/>
    </source>
</evidence>
<dbReference type="GO" id="GO:0046872">
    <property type="term" value="F:metal ion binding"/>
    <property type="evidence" value="ECO:0007669"/>
    <property type="project" value="UniProtKB-KW"/>
</dbReference>
<dbReference type="SUPFAM" id="SSF55008">
    <property type="entry name" value="HMA, heavy metal-associated domain"/>
    <property type="match status" value="1"/>
</dbReference>
<dbReference type="AlphaFoldDB" id="A0A517VWA3"/>
<dbReference type="CDD" id="cd10141">
    <property type="entry name" value="CopZ-like_Fer2_BFD-like"/>
    <property type="match status" value="1"/>
</dbReference>
<protein>
    <recommendedName>
        <fullName evidence="3">Mercuric transport protein MerT</fullName>
    </recommendedName>
    <alternativeName>
        <fullName evidence="13">Mercury ion transport protein</fullName>
    </alternativeName>
</protein>
<feature type="transmembrane region" description="Helical" evidence="15">
    <location>
        <begin position="289"/>
        <end position="308"/>
    </location>
</feature>
<dbReference type="Pfam" id="PF18423">
    <property type="entry name" value="zf_CopZ"/>
    <property type="match status" value="1"/>
</dbReference>
<dbReference type="InterPro" id="IPR017969">
    <property type="entry name" value="Heavy-metal-associated_CS"/>
</dbReference>
<evidence type="ECO:0000256" key="7">
    <source>
        <dbReference type="ARBA" id="ARBA00022519"/>
    </source>
</evidence>
<evidence type="ECO:0000256" key="13">
    <source>
        <dbReference type="ARBA" id="ARBA00030934"/>
    </source>
</evidence>
<name>A0A517VWA3_9PLAN</name>
<dbReference type="InterPro" id="IPR040890">
    <property type="entry name" value="Znf_CopZ"/>
</dbReference>
<dbReference type="KEGG" id="gaw:V144x_27500"/>
<organism evidence="17 18">
    <name type="scientific">Gimesia aquarii</name>
    <dbReference type="NCBI Taxonomy" id="2527964"/>
    <lineage>
        <taxon>Bacteria</taxon>
        <taxon>Pseudomonadati</taxon>
        <taxon>Planctomycetota</taxon>
        <taxon>Planctomycetia</taxon>
        <taxon>Planctomycetales</taxon>
        <taxon>Planctomycetaceae</taxon>
        <taxon>Gimesia</taxon>
    </lineage>
</organism>
<dbReference type="Gene3D" id="2.20.25.270">
    <property type="match status" value="1"/>
</dbReference>
<evidence type="ECO:0000256" key="1">
    <source>
        <dbReference type="ARBA" id="ARBA00004429"/>
    </source>
</evidence>
<evidence type="ECO:0000256" key="14">
    <source>
        <dbReference type="ARBA" id="ARBA00045720"/>
    </source>
</evidence>
<keyword evidence="4" id="KW-0813">Transport</keyword>
<evidence type="ECO:0000256" key="5">
    <source>
        <dbReference type="ARBA" id="ARBA00022466"/>
    </source>
</evidence>
<dbReference type="Pfam" id="PF02411">
    <property type="entry name" value="MerT"/>
    <property type="match status" value="1"/>
</dbReference>
<dbReference type="EMBL" id="CP037920">
    <property type="protein sequence ID" value="QDT97278.1"/>
    <property type="molecule type" value="Genomic_DNA"/>
</dbReference>
<evidence type="ECO:0000256" key="6">
    <source>
        <dbReference type="ARBA" id="ARBA00022475"/>
    </source>
</evidence>
<evidence type="ECO:0000256" key="8">
    <source>
        <dbReference type="ARBA" id="ARBA00022692"/>
    </source>
</evidence>
<dbReference type="Gene3D" id="1.10.10.1100">
    <property type="entry name" value="BFD-like [2Fe-2S]-binding domain"/>
    <property type="match status" value="1"/>
</dbReference>
<comment type="function">
    <text evidence="14">Involved in mercury resistance. Probably transfers a mercuric ion from the periplasmic Hg(2+)-binding protein MerP to the cytoplasmic mercuric reductase MerA.</text>
</comment>
<dbReference type="InterPro" id="IPR036163">
    <property type="entry name" value="HMA_dom_sf"/>
</dbReference>
<keyword evidence="8 15" id="KW-0812">Transmembrane</keyword>
<dbReference type="Gene3D" id="1.10.287.910">
    <property type="entry name" value="bacterial mercury transporter, merf"/>
    <property type="match status" value="1"/>
</dbReference>
<comment type="subcellular location">
    <subcellularLocation>
        <location evidence="1">Cell inner membrane</location>
        <topology evidence="1">Multi-pass membrane protein</topology>
    </subcellularLocation>
</comment>
<dbReference type="GO" id="GO:0005886">
    <property type="term" value="C:plasma membrane"/>
    <property type="evidence" value="ECO:0007669"/>
    <property type="project" value="UniProtKB-SubCell"/>
</dbReference>
<keyword evidence="7" id="KW-0997">Cell inner membrane</keyword>
<dbReference type="InterPro" id="IPR006121">
    <property type="entry name" value="HMA_dom"/>
</dbReference>
<reference evidence="17 18" key="1">
    <citation type="submission" date="2019-03" db="EMBL/GenBank/DDBJ databases">
        <title>Deep-cultivation of Planctomycetes and their phenomic and genomic characterization uncovers novel biology.</title>
        <authorList>
            <person name="Wiegand S."/>
            <person name="Jogler M."/>
            <person name="Boedeker C."/>
            <person name="Pinto D."/>
            <person name="Vollmers J."/>
            <person name="Rivas-Marin E."/>
            <person name="Kohn T."/>
            <person name="Peeters S.H."/>
            <person name="Heuer A."/>
            <person name="Rast P."/>
            <person name="Oberbeckmann S."/>
            <person name="Bunk B."/>
            <person name="Jeske O."/>
            <person name="Meyerdierks A."/>
            <person name="Storesund J.E."/>
            <person name="Kallscheuer N."/>
            <person name="Luecker S."/>
            <person name="Lage O.M."/>
            <person name="Pohl T."/>
            <person name="Merkel B.J."/>
            <person name="Hornburger P."/>
            <person name="Mueller R.-W."/>
            <person name="Bruemmer F."/>
            <person name="Labrenz M."/>
            <person name="Spormann A.M."/>
            <person name="Op den Camp H."/>
            <person name="Overmann J."/>
            <person name="Amann R."/>
            <person name="Jetten M.S.M."/>
            <person name="Mascher T."/>
            <person name="Medema M.H."/>
            <person name="Devos D.P."/>
            <person name="Kaster A.-K."/>
            <person name="Ovreas L."/>
            <person name="Rohde M."/>
            <person name="Galperin M.Y."/>
            <person name="Jogler C."/>
        </authorList>
    </citation>
    <scope>NUCLEOTIDE SEQUENCE [LARGE SCALE GENOMIC DNA]</scope>
    <source>
        <strain evidence="17 18">V144</strain>
    </source>
</reference>
<keyword evidence="12 15" id="KW-0472">Membrane</keyword>
<dbReference type="InterPro" id="IPR041854">
    <property type="entry name" value="BFD-like_2Fe2S-bd_dom_sf"/>
</dbReference>
<evidence type="ECO:0000256" key="2">
    <source>
        <dbReference type="ARBA" id="ARBA00008224"/>
    </source>
</evidence>
<dbReference type="InterPro" id="IPR003457">
    <property type="entry name" value="Transprt_MerT"/>
</dbReference>
<accession>A0A517VWA3</accession>
<evidence type="ECO:0000259" key="16">
    <source>
        <dbReference type="PROSITE" id="PS50846"/>
    </source>
</evidence>
<keyword evidence="11 15" id="KW-1133">Transmembrane helix</keyword>
<evidence type="ECO:0000256" key="3">
    <source>
        <dbReference type="ARBA" id="ARBA00017053"/>
    </source>
</evidence>
<keyword evidence="10" id="KW-0476">Mercury</keyword>
<gene>
    <name evidence="17" type="primary">actP_2</name>
    <name evidence="17" type="ORF">V144x_27500</name>
</gene>
<keyword evidence="9" id="KW-0479">Metal-binding</keyword>
<dbReference type="CDD" id="cd00371">
    <property type="entry name" value="HMA"/>
    <property type="match status" value="1"/>
</dbReference>
<proteinExistence type="inferred from homology"/>
<sequence length="406" mass="43063">MASEKTIQNRIQCPSCDKKAKRVSAVTLASLLNKESAQLFQTDGHDCCDSNEEGCTPINGDTGWRFCDSEDCDVVYFSEVEDTVFNKSQLNVSVGVKETTGERPLCYCFGHSVSSIKEELNTKGHSDASDDIRAKMKSPGCRCETENPSGSCCLGSVTKGIKIAQDELEMDNAEIDTPATPSGNKGEKIAKIGTIVSAIMASSCCWLPLLLLAVGVSGAGIASTLEAYRPLLIMVTFSFLGAAFYYTYRPKKAAANGGHGCCATEPVGGEDCCAPAAKGKFNIMSLNNLMLWGVTVMALVFLLFPRYVGIIIGGDGKAVSENMNSAVFKIEGMSCEGCTESVSKAISGVTGVSSVKVDFKSGTATVQHLSCCKLPTDAVLSAVKNAGFKGNVVRNHIAKPKPDRKK</sequence>
<evidence type="ECO:0000256" key="15">
    <source>
        <dbReference type="SAM" id="Phobius"/>
    </source>
</evidence>
<comment type="similarity">
    <text evidence="2">Belongs to the MerT family.</text>
</comment>
<dbReference type="Gene3D" id="3.30.70.100">
    <property type="match status" value="1"/>
</dbReference>
<feature type="transmembrane region" description="Helical" evidence="15">
    <location>
        <begin position="227"/>
        <end position="248"/>
    </location>
</feature>
<evidence type="ECO:0000256" key="4">
    <source>
        <dbReference type="ARBA" id="ARBA00022448"/>
    </source>
</evidence>
<dbReference type="Proteomes" id="UP000318704">
    <property type="component" value="Chromosome"/>
</dbReference>